<keyword evidence="7" id="KW-0328">Glycosyltransferase</keyword>
<evidence type="ECO:0000256" key="13">
    <source>
        <dbReference type="ARBA" id="ARBA00023268"/>
    </source>
</evidence>
<comment type="catalytic activity">
    <reaction evidence="16">
        <text>[GlcNAc-(1-&gt;4)-Mur2Ac(oyl-L-Ala-gamma-D-Glu-L-Lys-D-Ala-D-Ala)](n)-di-trans,octa-cis-undecaprenyl diphosphate + beta-D-GlcNAc-(1-&gt;4)-Mur2Ac(oyl-L-Ala-gamma-D-Glu-L-Lys-D-Ala-D-Ala)-di-trans,octa-cis-undecaprenyl diphosphate = [GlcNAc-(1-&gt;4)-Mur2Ac(oyl-L-Ala-gamma-D-Glu-L-Lys-D-Ala-D-Ala)](n+1)-di-trans,octa-cis-undecaprenyl diphosphate + di-trans,octa-cis-undecaprenyl diphosphate + H(+)</text>
        <dbReference type="Rhea" id="RHEA:23708"/>
        <dbReference type="Rhea" id="RHEA-COMP:9602"/>
        <dbReference type="Rhea" id="RHEA-COMP:9603"/>
        <dbReference type="ChEBI" id="CHEBI:15378"/>
        <dbReference type="ChEBI" id="CHEBI:58405"/>
        <dbReference type="ChEBI" id="CHEBI:60033"/>
        <dbReference type="ChEBI" id="CHEBI:78435"/>
        <dbReference type="EC" id="2.4.99.28"/>
    </reaction>
</comment>
<organism evidence="19 20">
    <name type="scientific">Peribacillus faecalis</name>
    <dbReference type="NCBI Taxonomy" id="2772559"/>
    <lineage>
        <taxon>Bacteria</taxon>
        <taxon>Bacillati</taxon>
        <taxon>Bacillota</taxon>
        <taxon>Bacilli</taxon>
        <taxon>Bacillales</taxon>
        <taxon>Bacillaceae</taxon>
        <taxon>Peribacillus</taxon>
    </lineage>
</organism>
<keyword evidence="13" id="KW-0511">Multifunctional enzyme</keyword>
<dbReference type="GO" id="GO:0071555">
    <property type="term" value="P:cell wall organization"/>
    <property type="evidence" value="ECO:0007669"/>
    <property type="project" value="UniProtKB-KW"/>
</dbReference>
<evidence type="ECO:0000259" key="17">
    <source>
        <dbReference type="Pfam" id="PF00905"/>
    </source>
</evidence>
<keyword evidence="9" id="KW-0378">Hydrolase</keyword>
<dbReference type="RefSeq" id="WP_190998563.1">
    <property type="nucleotide sequence ID" value="NZ_JACXSI010000026.1"/>
</dbReference>
<dbReference type="InterPro" id="IPR023346">
    <property type="entry name" value="Lysozyme-like_dom_sf"/>
</dbReference>
<dbReference type="GO" id="GO:0008658">
    <property type="term" value="F:penicillin binding"/>
    <property type="evidence" value="ECO:0007669"/>
    <property type="project" value="InterPro"/>
</dbReference>
<dbReference type="Gene3D" id="3.40.710.10">
    <property type="entry name" value="DD-peptidase/beta-lactamase superfamily"/>
    <property type="match status" value="1"/>
</dbReference>
<proteinExistence type="inferred from homology"/>
<evidence type="ECO:0000313" key="19">
    <source>
        <dbReference type="EMBL" id="MBD3109023.1"/>
    </source>
</evidence>
<keyword evidence="5" id="KW-0121">Carboxypeptidase</keyword>
<sequence>MRTFFGFILCFGALLIFVVFIIGFSEELQQVQSPQAYISEKIDLSHTSLPQMSYITSADGQLISQIANEEKRINLTGEEIPQLLKDAFVIAEDRQFYEHKGVDFIAVGRAIIKNVEADDIVQGGSTITQQLARNIYLTHEKSYNRKLSELLYSLQLERQYSKEDILEMYINAIYFGNGVYGIEAASQFYFNKTTSSLTEGELLFLAAIPNNPSLYDPLVNYENTKMRQERIIDQLQSKLDMDGKQVTEIKSENVTISTGKKIDLYPDYVTYVEQELRQLIARNENLTEILDSNDEKARGNAEASLNQKVTEVLESGVIIHTALDSALQNKAQNALQQGLPYRDIEGAVAVIQHHTHELVSLLGAKTYKKYSFHRGFQSYRQPGSAIKPLLVYAPYLERTGASLNSTVNGAAFCSGDYCPQNYGGASIGNISLKKAFIHSYNTTAVRLLSQNGIDESFSYLNHFSFKKISEEDYRLPTALGGFAYGMSPLELTSAYSSFQDGFYQPARSIRMITDLEGNKLYEWNDEPVQVWNAQTVSKMRSLMSAVIKEGTARSANFASDGYIGGKTGTSNGTKDLWFVGLNADYTTGVWVGKDRPGNIEYAGQPQLMIWRNIMSGL</sequence>
<evidence type="ECO:0000256" key="9">
    <source>
        <dbReference type="ARBA" id="ARBA00022801"/>
    </source>
</evidence>
<evidence type="ECO:0000256" key="4">
    <source>
        <dbReference type="ARBA" id="ARBA00022475"/>
    </source>
</evidence>
<keyword evidence="12" id="KW-0472">Membrane</keyword>
<protein>
    <submittedName>
        <fullName evidence="19">Penicillin-binding protein</fullName>
    </submittedName>
</protein>
<comment type="caution">
    <text evidence="19">The sequence shown here is derived from an EMBL/GenBank/DDBJ whole genome shotgun (WGS) entry which is preliminary data.</text>
</comment>
<dbReference type="InterPro" id="IPR012338">
    <property type="entry name" value="Beta-lactam/transpept-like"/>
</dbReference>
<dbReference type="InterPro" id="IPR001460">
    <property type="entry name" value="PCN-bd_Tpept"/>
</dbReference>
<dbReference type="GO" id="GO:0009002">
    <property type="term" value="F:serine-type D-Ala-D-Ala carboxypeptidase activity"/>
    <property type="evidence" value="ECO:0007669"/>
    <property type="project" value="UniProtKB-EC"/>
</dbReference>
<keyword evidence="4" id="KW-1003">Cell membrane</keyword>
<dbReference type="GO" id="GO:0006508">
    <property type="term" value="P:proteolysis"/>
    <property type="evidence" value="ECO:0007669"/>
    <property type="project" value="UniProtKB-KW"/>
</dbReference>
<evidence type="ECO:0000256" key="1">
    <source>
        <dbReference type="ARBA" id="ARBA00004236"/>
    </source>
</evidence>
<evidence type="ECO:0000256" key="8">
    <source>
        <dbReference type="ARBA" id="ARBA00022679"/>
    </source>
</evidence>
<comment type="subcellular location">
    <subcellularLocation>
        <location evidence="1">Cell membrane</location>
    </subcellularLocation>
</comment>
<keyword evidence="10" id="KW-0133">Cell shape</keyword>
<comment type="similarity">
    <text evidence="2">In the C-terminal section; belongs to the transpeptidase family.</text>
</comment>
<evidence type="ECO:0000256" key="12">
    <source>
        <dbReference type="ARBA" id="ARBA00023136"/>
    </source>
</evidence>
<evidence type="ECO:0000256" key="2">
    <source>
        <dbReference type="ARBA" id="ARBA00007090"/>
    </source>
</evidence>
<dbReference type="Pfam" id="PF00912">
    <property type="entry name" value="Transgly"/>
    <property type="match status" value="1"/>
</dbReference>
<keyword evidence="8" id="KW-0808">Transferase</keyword>
<dbReference type="PANTHER" id="PTHR32282">
    <property type="entry name" value="BINDING PROTEIN TRANSPEPTIDASE, PUTATIVE-RELATED"/>
    <property type="match status" value="1"/>
</dbReference>
<comment type="similarity">
    <text evidence="3">In the N-terminal section; belongs to the glycosyltransferase 51 family.</text>
</comment>
<keyword evidence="20" id="KW-1185">Reference proteome</keyword>
<evidence type="ECO:0000256" key="11">
    <source>
        <dbReference type="ARBA" id="ARBA00022984"/>
    </source>
</evidence>
<evidence type="ECO:0000256" key="10">
    <source>
        <dbReference type="ARBA" id="ARBA00022960"/>
    </source>
</evidence>
<evidence type="ECO:0000256" key="7">
    <source>
        <dbReference type="ARBA" id="ARBA00022676"/>
    </source>
</evidence>
<keyword evidence="14" id="KW-0961">Cell wall biogenesis/degradation</keyword>
<evidence type="ECO:0000256" key="3">
    <source>
        <dbReference type="ARBA" id="ARBA00007739"/>
    </source>
</evidence>
<keyword evidence="11" id="KW-0573">Peptidoglycan synthesis</keyword>
<dbReference type="SUPFAM" id="SSF56601">
    <property type="entry name" value="beta-lactamase/transpeptidase-like"/>
    <property type="match status" value="1"/>
</dbReference>
<dbReference type="PANTHER" id="PTHR32282:SF11">
    <property type="entry name" value="PENICILLIN-BINDING PROTEIN 1B"/>
    <property type="match status" value="1"/>
</dbReference>
<feature type="domain" description="Glycosyl transferase family 51" evidence="18">
    <location>
        <begin position="59"/>
        <end position="235"/>
    </location>
</feature>
<keyword evidence="6" id="KW-0645">Protease</keyword>
<evidence type="ECO:0000256" key="16">
    <source>
        <dbReference type="ARBA" id="ARBA00049902"/>
    </source>
</evidence>
<dbReference type="GO" id="GO:0005886">
    <property type="term" value="C:plasma membrane"/>
    <property type="evidence" value="ECO:0007669"/>
    <property type="project" value="UniProtKB-SubCell"/>
</dbReference>
<evidence type="ECO:0000256" key="5">
    <source>
        <dbReference type="ARBA" id="ARBA00022645"/>
    </source>
</evidence>
<accession>A0A927CWF0</accession>
<comment type="catalytic activity">
    <reaction evidence="15">
        <text>Preferential cleavage: (Ac)2-L-Lys-D-Ala-|-D-Ala. Also transpeptidation of peptidyl-alanyl moieties that are N-acyl substituents of D-alanine.</text>
        <dbReference type="EC" id="3.4.16.4"/>
    </reaction>
</comment>
<feature type="domain" description="Penicillin-binding protein transpeptidase" evidence="17">
    <location>
        <begin position="346"/>
        <end position="582"/>
    </location>
</feature>
<dbReference type="FunFam" id="1.10.3810.10:FF:000001">
    <property type="entry name" value="Penicillin-binding protein 1A"/>
    <property type="match status" value="1"/>
</dbReference>
<dbReference type="Gene3D" id="1.10.3810.10">
    <property type="entry name" value="Biosynthetic peptidoglycan transglycosylase-like"/>
    <property type="match status" value="1"/>
</dbReference>
<evidence type="ECO:0000256" key="14">
    <source>
        <dbReference type="ARBA" id="ARBA00023316"/>
    </source>
</evidence>
<evidence type="ECO:0000256" key="6">
    <source>
        <dbReference type="ARBA" id="ARBA00022670"/>
    </source>
</evidence>
<evidence type="ECO:0000259" key="18">
    <source>
        <dbReference type="Pfam" id="PF00912"/>
    </source>
</evidence>
<dbReference type="GO" id="GO:0008360">
    <property type="term" value="P:regulation of cell shape"/>
    <property type="evidence" value="ECO:0007669"/>
    <property type="project" value="UniProtKB-KW"/>
</dbReference>
<dbReference type="GO" id="GO:0030288">
    <property type="term" value="C:outer membrane-bounded periplasmic space"/>
    <property type="evidence" value="ECO:0007669"/>
    <property type="project" value="TreeGrafter"/>
</dbReference>
<dbReference type="Proteomes" id="UP000602076">
    <property type="component" value="Unassembled WGS sequence"/>
</dbReference>
<dbReference type="AlphaFoldDB" id="A0A927CWF0"/>
<dbReference type="InterPro" id="IPR001264">
    <property type="entry name" value="Glyco_trans_51"/>
</dbReference>
<evidence type="ECO:0000313" key="20">
    <source>
        <dbReference type="Proteomes" id="UP000602076"/>
    </source>
</evidence>
<gene>
    <name evidence="19" type="ORF">IEO70_11700</name>
</gene>
<reference evidence="19" key="1">
    <citation type="submission" date="2020-09" db="EMBL/GenBank/DDBJ databases">
        <title>Bacillus faecalis sp. nov., a moderately halophilic bacterium isolated from cow faeces.</title>
        <authorList>
            <person name="Jiang L."/>
            <person name="Lee J."/>
        </authorList>
    </citation>
    <scope>NUCLEOTIDE SEQUENCE</scope>
    <source>
        <strain evidence="19">AGMB 02131</strain>
    </source>
</reference>
<evidence type="ECO:0000256" key="15">
    <source>
        <dbReference type="ARBA" id="ARBA00034000"/>
    </source>
</evidence>
<dbReference type="EMBL" id="JACXSI010000026">
    <property type="protein sequence ID" value="MBD3109023.1"/>
    <property type="molecule type" value="Genomic_DNA"/>
</dbReference>
<dbReference type="GO" id="GO:0008955">
    <property type="term" value="F:peptidoglycan glycosyltransferase activity"/>
    <property type="evidence" value="ECO:0007669"/>
    <property type="project" value="UniProtKB-EC"/>
</dbReference>
<name>A0A927CWF0_9BACI</name>
<dbReference type="InterPro" id="IPR050396">
    <property type="entry name" value="Glycosyltr_51/Transpeptidase"/>
</dbReference>
<dbReference type="InterPro" id="IPR036950">
    <property type="entry name" value="PBP_transglycosylase"/>
</dbReference>
<dbReference type="Pfam" id="PF00905">
    <property type="entry name" value="Transpeptidase"/>
    <property type="match status" value="1"/>
</dbReference>
<dbReference type="GO" id="GO:0009252">
    <property type="term" value="P:peptidoglycan biosynthetic process"/>
    <property type="evidence" value="ECO:0007669"/>
    <property type="project" value="UniProtKB-KW"/>
</dbReference>
<dbReference type="SUPFAM" id="SSF53955">
    <property type="entry name" value="Lysozyme-like"/>
    <property type="match status" value="1"/>
</dbReference>